<gene>
    <name evidence="2" type="ORF">BHS09_33145</name>
</gene>
<dbReference type="InterPro" id="IPR023888">
    <property type="entry name" value="SdpC-like"/>
</dbReference>
<feature type="transmembrane region" description="Helical" evidence="1">
    <location>
        <begin position="159"/>
        <end position="177"/>
    </location>
</feature>
<dbReference type="EMBL" id="CP017174">
    <property type="protein sequence ID" value="QDE71443.1"/>
    <property type="molecule type" value="Genomic_DNA"/>
</dbReference>
<keyword evidence="1" id="KW-0812">Transmembrane</keyword>
<accession>A0AA46SNY3</accession>
<dbReference type="NCBIfam" id="TIGR04032">
    <property type="entry name" value="toxin_SdpC"/>
    <property type="match status" value="1"/>
</dbReference>
<protein>
    <recommendedName>
        <fullName evidence="4">Lipoprotein</fullName>
    </recommendedName>
</protein>
<evidence type="ECO:0008006" key="4">
    <source>
        <dbReference type="Google" id="ProtNLM"/>
    </source>
</evidence>
<dbReference type="PROSITE" id="PS51257">
    <property type="entry name" value="PROKAR_LIPOPROTEIN"/>
    <property type="match status" value="1"/>
</dbReference>
<dbReference type="GeneID" id="41363811"/>
<evidence type="ECO:0000313" key="2">
    <source>
        <dbReference type="EMBL" id="QDE71443.1"/>
    </source>
</evidence>
<sequence length="211" mass="22551">MKRSTLKLTSAVTAFMTFSTFGIGCGPADGSSGPSAGITQNQALSGQNLFKGMAFGLGPAAHYFDDLWQRPEIKAKLGDETLAKREEAAEAVIAKMSALDPAFFERFGNDLRSGNHLVIDQLLTDTRELTVAAANALRKDAGQAGEINAAALQQVEAGLYLYVETAVAVAIVLILILTQIDMTPVMEGPQSSQLQRDVWVDMLAKRFAAAE</sequence>
<evidence type="ECO:0000256" key="1">
    <source>
        <dbReference type="SAM" id="Phobius"/>
    </source>
</evidence>
<dbReference type="Pfam" id="PF26137">
    <property type="entry name" value="Toxin_SdpC"/>
    <property type="match status" value="1"/>
</dbReference>
<proteinExistence type="predicted"/>
<keyword evidence="1" id="KW-0472">Membrane</keyword>
<dbReference type="AlphaFoldDB" id="A0AA46SNY3"/>
<dbReference type="Proteomes" id="UP000320179">
    <property type="component" value="Chromosome"/>
</dbReference>
<organism evidence="2 3">
    <name type="scientific">Myxococcus xanthus</name>
    <dbReference type="NCBI Taxonomy" id="34"/>
    <lineage>
        <taxon>Bacteria</taxon>
        <taxon>Pseudomonadati</taxon>
        <taxon>Myxococcota</taxon>
        <taxon>Myxococcia</taxon>
        <taxon>Myxococcales</taxon>
        <taxon>Cystobacterineae</taxon>
        <taxon>Myxococcaceae</taxon>
        <taxon>Myxococcus</taxon>
    </lineage>
</organism>
<name>A0AA46SNY3_MYXXA</name>
<dbReference type="OMA" id="TIFITQI"/>
<reference evidence="2 3" key="1">
    <citation type="journal article" date="2019" name="Science">
        <title>Social genes are selection hotspots in kin groups of a soil microbe.</title>
        <authorList>
            <person name="Wielgoss S."/>
            <person name="Wolfensberger R."/>
            <person name="Sun L."/>
            <person name="Fiegna F."/>
            <person name="Velicer G.J."/>
        </authorList>
    </citation>
    <scope>NUCLEOTIDE SEQUENCE [LARGE SCALE GENOMIC DNA]</scope>
    <source>
        <strain evidence="2 3">MC3.5.9c15</strain>
    </source>
</reference>
<keyword evidence="1" id="KW-1133">Transmembrane helix</keyword>
<dbReference type="RefSeq" id="WP_011556539.1">
    <property type="nucleotide sequence ID" value="NZ_CBCSLF010000020.1"/>
</dbReference>
<evidence type="ECO:0000313" key="3">
    <source>
        <dbReference type="Proteomes" id="UP000320179"/>
    </source>
</evidence>